<gene>
    <name evidence="3" type="ORF">CGZ75_14735</name>
</gene>
<proteinExistence type="predicted"/>
<dbReference type="Gene3D" id="3.40.50.150">
    <property type="entry name" value="Vaccinia Virus protein VP39"/>
    <property type="match status" value="1"/>
</dbReference>
<keyword evidence="1" id="KW-0175">Coiled coil</keyword>
<evidence type="ECO:0000313" key="3">
    <source>
        <dbReference type="EMBL" id="OXM14216.1"/>
    </source>
</evidence>
<keyword evidence="4" id="KW-1185">Reference proteome</keyword>
<accession>A0A229NWA5</accession>
<feature type="domain" description="Methyltransferase FkbM" evidence="2">
    <location>
        <begin position="230"/>
        <end position="372"/>
    </location>
</feature>
<evidence type="ECO:0000259" key="2">
    <source>
        <dbReference type="Pfam" id="PF05050"/>
    </source>
</evidence>
<dbReference type="Pfam" id="PF05050">
    <property type="entry name" value="Methyltransf_21"/>
    <property type="match status" value="1"/>
</dbReference>
<dbReference type="SUPFAM" id="SSF53335">
    <property type="entry name" value="S-adenosyl-L-methionine-dependent methyltransferases"/>
    <property type="match status" value="1"/>
</dbReference>
<name>A0A229NWA5_9BACL</name>
<organism evidence="3 4">
    <name type="scientific">Paenibacillus herberti</name>
    <dbReference type="NCBI Taxonomy" id="1619309"/>
    <lineage>
        <taxon>Bacteria</taxon>
        <taxon>Bacillati</taxon>
        <taxon>Bacillota</taxon>
        <taxon>Bacilli</taxon>
        <taxon>Bacillales</taxon>
        <taxon>Paenibacillaceae</taxon>
        <taxon>Paenibacillus</taxon>
    </lineage>
</organism>
<dbReference type="EMBL" id="NMUQ01000002">
    <property type="protein sequence ID" value="OXM14216.1"/>
    <property type="molecule type" value="Genomic_DNA"/>
</dbReference>
<dbReference type="AlphaFoldDB" id="A0A229NWA5"/>
<comment type="caution">
    <text evidence="3">The sequence shown here is derived from an EMBL/GenBank/DDBJ whole genome shotgun (WGS) entry which is preliminary data.</text>
</comment>
<evidence type="ECO:0000313" key="4">
    <source>
        <dbReference type="Proteomes" id="UP000215145"/>
    </source>
</evidence>
<dbReference type="Proteomes" id="UP000215145">
    <property type="component" value="Unassembled WGS sequence"/>
</dbReference>
<dbReference type="RefSeq" id="WP_089525038.1">
    <property type="nucleotide sequence ID" value="NZ_NMUQ01000002.1"/>
</dbReference>
<reference evidence="3 4" key="1">
    <citation type="submission" date="2017-07" db="EMBL/GenBank/DDBJ databases">
        <title>Paenibacillus herberti R33 genome sequencing and assembly.</title>
        <authorList>
            <person name="Su W."/>
        </authorList>
    </citation>
    <scope>NUCLEOTIDE SEQUENCE [LARGE SCALE GENOMIC DNA]</scope>
    <source>
        <strain evidence="3 4">R33</strain>
    </source>
</reference>
<evidence type="ECO:0000256" key="1">
    <source>
        <dbReference type="SAM" id="Coils"/>
    </source>
</evidence>
<feature type="coiled-coil region" evidence="1">
    <location>
        <begin position="139"/>
        <end position="180"/>
    </location>
</feature>
<dbReference type="InterPro" id="IPR029063">
    <property type="entry name" value="SAM-dependent_MTases_sf"/>
</dbReference>
<sequence length="427" mass="50078">MKFDSVEHEVILNKFQMLNREIPVSPQVLSQYDSQAYFHEISNHINQMQYTRQNFAYRHLQSHRKILGKPITLVKKIMRKLLKWYIEPIAFQQTEFNNAVTPAIGRLTEALYQHTAKFNDVEGLPADMQKTNEQLHDYRNKLHVQMEIVNERISRQENETLELNRQQELYREKIQELDAKMKMIDKLEVLNLIEGSPYINETYSQAGEDSIIHYIISFLGIEWNNVTYIDLGANHAKELSNTYALYQKGAKGILVEANSNLIPELKFYRNRDTILNFCVDKVSGNKIPFYVLNGDGVSTMDYEAAKEFCEINPYLNIIETKEIETISYMDIVQKYLHNAPTVLSIDIEGKDLEVIESIEFGELRPLIIVIEMVKYDIKLSYNSKNHSIVTMMKTIDYDEYAFTGINSIFIDRRFLMERNMISNEYRN</sequence>
<protein>
    <recommendedName>
        <fullName evidence="2">Methyltransferase FkbM domain-containing protein</fullName>
    </recommendedName>
</protein>
<dbReference type="InterPro" id="IPR006342">
    <property type="entry name" value="FkbM_mtfrase"/>
</dbReference>
<dbReference type="OrthoDB" id="9782855at2"/>